<feature type="region of interest" description="Disordered" evidence="3">
    <location>
        <begin position="788"/>
        <end position="814"/>
    </location>
</feature>
<organism evidence="5 6">
    <name type="scientific">Molorchus minor</name>
    <dbReference type="NCBI Taxonomy" id="1323400"/>
    <lineage>
        <taxon>Eukaryota</taxon>
        <taxon>Metazoa</taxon>
        <taxon>Ecdysozoa</taxon>
        <taxon>Arthropoda</taxon>
        <taxon>Hexapoda</taxon>
        <taxon>Insecta</taxon>
        <taxon>Pterygota</taxon>
        <taxon>Neoptera</taxon>
        <taxon>Endopterygota</taxon>
        <taxon>Coleoptera</taxon>
        <taxon>Polyphaga</taxon>
        <taxon>Cucujiformia</taxon>
        <taxon>Chrysomeloidea</taxon>
        <taxon>Cerambycidae</taxon>
        <taxon>Lamiinae</taxon>
        <taxon>Monochamini</taxon>
        <taxon>Molorchus</taxon>
    </lineage>
</organism>
<keyword evidence="6" id="KW-1185">Reference proteome</keyword>
<name>A0ABQ9JIH2_9CUCU</name>
<evidence type="ECO:0000313" key="6">
    <source>
        <dbReference type="Proteomes" id="UP001162164"/>
    </source>
</evidence>
<dbReference type="PANTHER" id="PTHR13103">
    <property type="entry name" value="SCHWANNOMIN INTERACTING PROTEIN 1"/>
    <property type="match status" value="1"/>
</dbReference>
<dbReference type="InterPro" id="IPR015649">
    <property type="entry name" value="SCHIP_1_C"/>
</dbReference>
<dbReference type="Pfam" id="PF10148">
    <property type="entry name" value="SCHIP-1_C"/>
    <property type="match status" value="1"/>
</dbReference>
<accession>A0ABQ9JIH2</accession>
<protein>
    <recommendedName>
        <fullName evidence="4">Schwannomin interacting protein 1 C-terminal domain-containing protein</fullName>
    </recommendedName>
</protein>
<evidence type="ECO:0000256" key="3">
    <source>
        <dbReference type="SAM" id="MobiDB-lite"/>
    </source>
</evidence>
<dbReference type="Proteomes" id="UP001162164">
    <property type="component" value="Unassembled WGS sequence"/>
</dbReference>
<feature type="region of interest" description="Disordered" evidence="3">
    <location>
        <begin position="985"/>
        <end position="1009"/>
    </location>
</feature>
<dbReference type="PANTHER" id="PTHR13103:SF2">
    <property type="entry name" value="IQCJ-SCHIP1 READTHROUGH TRANSCRIPT PROTEIN-RELATED"/>
    <property type="match status" value="1"/>
</dbReference>
<comment type="caution">
    <text evidence="5">The sequence shown here is derived from an EMBL/GenBank/DDBJ whole genome shotgun (WGS) entry which is preliminary data.</text>
</comment>
<evidence type="ECO:0000256" key="2">
    <source>
        <dbReference type="SAM" id="Coils"/>
    </source>
</evidence>
<dbReference type="EMBL" id="JAPWTJ010000516">
    <property type="protein sequence ID" value="KAJ8977714.1"/>
    <property type="molecule type" value="Genomic_DNA"/>
</dbReference>
<dbReference type="InterPro" id="IPR039045">
    <property type="entry name" value="SCHIP_1"/>
</dbReference>
<evidence type="ECO:0000259" key="4">
    <source>
        <dbReference type="Pfam" id="PF10148"/>
    </source>
</evidence>
<reference evidence="5" key="1">
    <citation type="journal article" date="2023" name="Insect Mol. Biol.">
        <title>Genome sequencing provides insights into the evolution of gene families encoding plant cell wall-degrading enzymes in longhorned beetles.</title>
        <authorList>
            <person name="Shin N.R."/>
            <person name="Okamura Y."/>
            <person name="Kirsch R."/>
            <person name="Pauchet Y."/>
        </authorList>
    </citation>
    <scope>NUCLEOTIDE SEQUENCE</scope>
    <source>
        <strain evidence="5">MMC_N1</strain>
    </source>
</reference>
<feature type="compositionally biased region" description="Low complexity" evidence="3">
    <location>
        <begin position="985"/>
        <end position="994"/>
    </location>
</feature>
<evidence type="ECO:0000313" key="5">
    <source>
        <dbReference type="EMBL" id="KAJ8977714.1"/>
    </source>
</evidence>
<proteinExistence type="predicted"/>
<keyword evidence="1 2" id="KW-0175">Coiled coil</keyword>
<feature type="compositionally biased region" description="Polar residues" evidence="3">
    <location>
        <begin position="788"/>
        <end position="798"/>
    </location>
</feature>
<feature type="coiled-coil region" evidence="2">
    <location>
        <begin position="455"/>
        <end position="489"/>
    </location>
</feature>
<gene>
    <name evidence="5" type="ORF">NQ317_007262</name>
</gene>
<feature type="region of interest" description="Disordered" evidence="3">
    <location>
        <begin position="169"/>
        <end position="213"/>
    </location>
</feature>
<feature type="domain" description="Schwannomin interacting protein 1 C-terminal" evidence="4">
    <location>
        <begin position="731"/>
        <end position="982"/>
    </location>
</feature>
<evidence type="ECO:0000256" key="1">
    <source>
        <dbReference type="ARBA" id="ARBA00023054"/>
    </source>
</evidence>
<sequence length="1024" mass="117133">MGRMLEEDPQGCFNKCQVSGEEENMRLKTMDGPLSYHNGNNDILNSPKRINTIQNSNVTYSNYTSTTSDYSTSDISNNVTQNVTSDLTDGHTGDLNTSNNATLEKVQWCNPSHEAKKRELTNNANNRNNQLLNINNTLAASLRNQVRIGTASSICSESSPDDSLLDYEEAHQSCSSVDTSPQDEDRGFDVSDSESSDEGNLSNGATLQRRGIVNPNYPGFQHLAHTLDYSIKASSDTDFTDDDLECESLAAKLQSEANVTNNNNNNAEDTDYQIDSKKAIPRLDTHENIVGDLSKEIEVELGRVTLDAQDIFEDPYKLPNVEKAVVQELEEAAEKLQVIKDLQPSAIKYNIEPNIEQPFNKLSPTTPKSEHVVLEDSKVIKNSDTMILLHQNSPLYLKEVPSKITLDLADTNDKMKSKVTDAFLSSAHEDIALSPLKEEKHFDESLKVDKNQIKIDDSDLSRRDTNRELQEIEDQLNKIKAQTKLTEDLEIYCKEDITKAYREKDEDSAVLRKKERVEYEMGARSRDPLNRRSVPMTRDRKKMSSEALGFDVYNIETAMPKIDMEAIEYHLRAAREEERRVVCEVVVPNFLVIVSKFISGKMMKECSLDEDDPLFKHIKRRLSFQEVIKEMTSLKRKRHYKKDTAYLYDLYTLTFDENETLESLDETDSDYYDNDFLSPRAYSMTTFSMDYNAVNENMEWFPYVPPSYDEQNVVDRFIRVITIDDDNPMDRRTDREEIRRRLAMGSEDEYYMDRPGRKPSLHSDCKVIYNDIIIIGMNLQICFMNETVSDNESPSSDSECPMTNPKQPKTPIPKTSNYYVPYQNNPPAARPATLSIGQPLLQPIKEPMTETDFFTRQARLQTEARMALAQAKEMARMQMQIERQKQKKSPITEMVRHSLEKVGIPFPEEKRRLSRQILTEMNVAQLQVIVNDLHTQIETLNENLVKFLMNRDDLHMEQDSMLVDIEDLTRYLGAKEQNLREQNLTTTKHNNNLTPPSPAPASPLSALNSSVKPHLHRIASLVKK</sequence>